<accession>A0A9P4N5V6</accession>
<dbReference type="InterPro" id="IPR010730">
    <property type="entry name" value="HET"/>
</dbReference>
<sequence length="811" mass="92850">MKPNYGTNCLTTKADRVAREPNTCEKCGYAFDFNADESGEVQVHRAKHYLLPPQCPNPRHVLRGSSKKTASIEWLGIPPMYLDTQIPSSPTSTTSTSCFNESIKRAWLRFMTRRATSERFYSSSKSQLSFLDQDLKGHKAGARTERENRGKLVSRLTPLQAKRSESASATTVTKQVPWHLKTLAPYVDKLSNSSSEFGIAPRLLGSQIYLGVIRNWINTCETRHQRICQFQVPDNYCPLWLIDVTKDCLVPGSADTSRYAALSYVWGTGDSACTTISNIEALCKPNGLRSLGTDLPATIKDAMELVRNLEVRYLWIDRFCIIQDEAQSKQTEIAAMHLLFSNSLFTIVAAEKLDASGGLYEKRRIKFKKPNEQLRSKPQAQMYQSTQVQNDQIMLEHSQNFMRTKWFSRGWTFQEHLFARRRIIFHNNTVNWECSCSSWHEGQILSRDDSSTSTQVYEAPQPPSRVVVCPFHPTRWPDMHRYTRLVSMYNKRYLTYPEDAIDAFSGVLFALVSVFPGSFISGLPRSFFDATLIWQPWTPPQRRRSVRKPVSEACLPSWSWIGWQGTLHSESWRSAASYLKERFDFDAEEGYCSWTTVGTVSWSFSDTLQSERKPVHNTRLKLLSSHGEEGLPTGWSRHVSKEGRAMFRHTYDPNQEFCYPIPMQSEEDSFELPQNPRYLHAQTRRAFLKFGESYKSFASACASADLLDEYKNWAGAIRLTCLPLDPGIPFPGTPLELVEISAGSVDNQNIEKQSIDEWHRPQCPRHSGLYEFYNVLWVEWIDRVAYRKALGRVEKGVWDAVATEQIYLTLG</sequence>
<dbReference type="AlphaFoldDB" id="A0A9P4N5V6"/>
<dbReference type="OrthoDB" id="5428863at2759"/>
<evidence type="ECO:0000259" key="1">
    <source>
        <dbReference type="Pfam" id="PF06985"/>
    </source>
</evidence>
<dbReference type="PANTHER" id="PTHR33112:SF1">
    <property type="entry name" value="HETEROKARYON INCOMPATIBILITY DOMAIN-CONTAINING PROTEIN"/>
    <property type="match status" value="1"/>
</dbReference>
<dbReference type="Pfam" id="PF06985">
    <property type="entry name" value="HET"/>
    <property type="match status" value="1"/>
</dbReference>
<dbReference type="PANTHER" id="PTHR33112">
    <property type="entry name" value="DOMAIN PROTEIN, PUTATIVE-RELATED"/>
    <property type="match status" value="1"/>
</dbReference>
<keyword evidence="3" id="KW-1185">Reference proteome</keyword>
<organism evidence="2 3">
    <name type="scientific">Lojkania enalia</name>
    <dbReference type="NCBI Taxonomy" id="147567"/>
    <lineage>
        <taxon>Eukaryota</taxon>
        <taxon>Fungi</taxon>
        <taxon>Dikarya</taxon>
        <taxon>Ascomycota</taxon>
        <taxon>Pezizomycotina</taxon>
        <taxon>Dothideomycetes</taxon>
        <taxon>Pleosporomycetidae</taxon>
        <taxon>Pleosporales</taxon>
        <taxon>Pleosporales incertae sedis</taxon>
        <taxon>Lojkania</taxon>
    </lineage>
</organism>
<dbReference type="EMBL" id="ML986695">
    <property type="protein sequence ID" value="KAF2259901.1"/>
    <property type="molecule type" value="Genomic_DNA"/>
</dbReference>
<evidence type="ECO:0000313" key="2">
    <source>
        <dbReference type="EMBL" id="KAF2259901.1"/>
    </source>
</evidence>
<comment type="caution">
    <text evidence="2">The sequence shown here is derived from an EMBL/GenBank/DDBJ whole genome shotgun (WGS) entry which is preliminary data.</text>
</comment>
<evidence type="ECO:0000313" key="3">
    <source>
        <dbReference type="Proteomes" id="UP000800093"/>
    </source>
</evidence>
<name>A0A9P4N5V6_9PLEO</name>
<dbReference type="Proteomes" id="UP000800093">
    <property type="component" value="Unassembled WGS sequence"/>
</dbReference>
<gene>
    <name evidence="2" type="ORF">CC78DRAFT_43838</name>
</gene>
<protein>
    <submittedName>
        <fullName evidence="2">HET-domain-containing protein</fullName>
    </submittedName>
</protein>
<feature type="domain" description="Heterokaryon incompatibility" evidence="1">
    <location>
        <begin position="259"/>
        <end position="415"/>
    </location>
</feature>
<proteinExistence type="predicted"/>
<reference evidence="3" key="1">
    <citation type="journal article" date="2020" name="Stud. Mycol.">
        <title>101 Dothideomycetes genomes: A test case for predicting lifestyles and emergence of pathogens.</title>
        <authorList>
            <person name="Haridas S."/>
            <person name="Albert R."/>
            <person name="Binder M."/>
            <person name="Bloem J."/>
            <person name="LaButti K."/>
            <person name="Salamov A."/>
            <person name="Andreopoulos B."/>
            <person name="Baker S."/>
            <person name="Barry K."/>
            <person name="Bills G."/>
            <person name="Bluhm B."/>
            <person name="Cannon C."/>
            <person name="Castanera R."/>
            <person name="Culley D."/>
            <person name="Daum C."/>
            <person name="Ezra D."/>
            <person name="Gonzalez J."/>
            <person name="Henrissat B."/>
            <person name="Kuo A."/>
            <person name="Liang C."/>
            <person name="Lipzen A."/>
            <person name="Lutzoni F."/>
            <person name="Magnuson J."/>
            <person name="Mondo S."/>
            <person name="Nolan M."/>
            <person name="Ohm R."/>
            <person name="Pangilinan J."/>
            <person name="Park H.-J."/>
            <person name="Ramirez L."/>
            <person name="Alfaro M."/>
            <person name="Sun H."/>
            <person name="Tritt A."/>
            <person name="Yoshinaga Y."/>
            <person name="Zwiers L.-H."/>
            <person name="Turgeon B."/>
            <person name="Goodwin S."/>
            <person name="Spatafora J."/>
            <person name="Crous P."/>
            <person name="Grigoriev I."/>
        </authorList>
    </citation>
    <scope>NUCLEOTIDE SEQUENCE [LARGE SCALE GENOMIC DNA]</scope>
    <source>
        <strain evidence="3">CBS 304.66</strain>
    </source>
</reference>